<evidence type="ECO:0000256" key="1">
    <source>
        <dbReference type="SAM" id="Phobius"/>
    </source>
</evidence>
<reference evidence="2 3" key="1">
    <citation type="submission" date="2016-11" db="EMBL/GenBank/DDBJ databases">
        <title>Tenacibaculum sp. LPB0136, isolated from marine environment.</title>
        <authorList>
            <person name="Kim E."/>
            <person name="Yi H."/>
        </authorList>
    </citation>
    <scope>NUCLEOTIDE SEQUENCE [LARGE SCALE GENOMIC DNA]</scope>
    <source>
        <strain evidence="2 3">LPB0136</strain>
    </source>
</reference>
<keyword evidence="1" id="KW-0472">Membrane</keyword>
<dbReference type="Proteomes" id="UP000181898">
    <property type="component" value="Chromosome"/>
</dbReference>
<dbReference type="EMBL" id="CP018155">
    <property type="protein sequence ID" value="APG65524.1"/>
    <property type="molecule type" value="Genomic_DNA"/>
</dbReference>
<dbReference type="STRING" id="1850252.LPB136_09200"/>
<keyword evidence="1" id="KW-0812">Transmembrane</keyword>
<sequence>MSFGGSVSAMISSLKSNKRERTSAFKKLKNTGGLSGKLHFDKKASKKQLTIIKEKLQEENKKTLVKNSIIFIVLLCVFIYFFAFHKY</sequence>
<keyword evidence="3" id="KW-1185">Reference proteome</keyword>
<dbReference type="OrthoDB" id="1121212at2"/>
<evidence type="ECO:0000313" key="2">
    <source>
        <dbReference type="EMBL" id="APG65524.1"/>
    </source>
</evidence>
<evidence type="ECO:0000313" key="3">
    <source>
        <dbReference type="Proteomes" id="UP000181898"/>
    </source>
</evidence>
<protein>
    <submittedName>
        <fullName evidence="2">Uncharacterized protein</fullName>
    </submittedName>
</protein>
<feature type="transmembrane region" description="Helical" evidence="1">
    <location>
        <begin position="64"/>
        <end position="84"/>
    </location>
</feature>
<dbReference type="AlphaFoldDB" id="A0A1L3JKB4"/>
<organism evidence="2 3">
    <name type="scientific">Tenacibaculum todarodis</name>
    <dbReference type="NCBI Taxonomy" id="1850252"/>
    <lineage>
        <taxon>Bacteria</taxon>
        <taxon>Pseudomonadati</taxon>
        <taxon>Bacteroidota</taxon>
        <taxon>Flavobacteriia</taxon>
        <taxon>Flavobacteriales</taxon>
        <taxon>Flavobacteriaceae</taxon>
        <taxon>Tenacibaculum</taxon>
    </lineage>
</organism>
<dbReference type="RefSeq" id="WP_072556048.1">
    <property type="nucleotide sequence ID" value="NZ_CP018155.1"/>
</dbReference>
<proteinExistence type="predicted"/>
<name>A0A1L3JKB4_9FLAO</name>
<keyword evidence="1" id="KW-1133">Transmembrane helix</keyword>
<dbReference type="KEGG" id="ten:LPB136_09200"/>
<accession>A0A1L3JKB4</accession>
<gene>
    <name evidence="2" type="ORF">LPB136_09200</name>
</gene>